<sequence>MRSYGEKIDSQIVVSNVLRRLTTKFDHVVTTIQESKDLSTYSFDELMGSLLAHEDRLNRSCEKVKEKAFQVKGEFSYKGKTESSIVRDTTEAIIMDEVVVVAEVETRLVIHINTRAQFNPDTGRNSAIMKLIAG</sequence>
<evidence type="ECO:0008006" key="3">
    <source>
        <dbReference type="Google" id="ProtNLM"/>
    </source>
</evidence>
<proteinExistence type="predicted"/>
<keyword evidence="2" id="KW-1185">Reference proteome</keyword>
<organism evidence="1">
    <name type="scientific">Solanum lycopersicum</name>
    <name type="common">Tomato</name>
    <name type="synonym">Lycopersicon esculentum</name>
    <dbReference type="NCBI Taxonomy" id="4081"/>
    <lineage>
        <taxon>Eukaryota</taxon>
        <taxon>Viridiplantae</taxon>
        <taxon>Streptophyta</taxon>
        <taxon>Embryophyta</taxon>
        <taxon>Tracheophyta</taxon>
        <taxon>Spermatophyta</taxon>
        <taxon>Magnoliopsida</taxon>
        <taxon>eudicotyledons</taxon>
        <taxon>Gunneridae</taxon>
        <taxon>Pentapetalae</taxon>
        <taxon>asterids</taxon>
        <taxon>lamiids</taxon>
        <taxon>Solanales</taxon>
        <taxon>Solanaceae</taxon>
        <taxon>Solanoideae</taxon>
        <taxon>Solaneae</taxon>
        <taxon>Solanum</taxon>
        <taxon>Solanum subgen. Lycopersicon</taxon>
    </lineage>
</organism>
<evidence type="ECO:0000313" key="1">
    <source>
        <dbReference type="EnsemblPlants" id="Solyc07g041368.1.1.1"/>
    </source>
</evidence>
<dbReference type="AlphaFoldDB" id="A0A3Q7HBS5"/>
<dbReference type="Proteomes" id="UP000004994">
    <property type="component" value="Chromosome 7"/>
</dbReference>
<evidence type="ECO:0000313" key="2">
    <source>
        <dbReference type="Proteomes" id="UP000004994"/>
    </source>
</evidence>
<name>A0A3Q7HBS5_SOLLC</name>
<protein>
    <recommendedName>
        <fullName evidence="3">UBN2 domain-containing protein</fullName>
    </recommendedName>
</protein>
<reference evidence="1" key="1">
    <citation type="journal article" date="2012" name="Nature">
        <title>The tomato genome sequence provides insights into fleshy fruit evolution.</title>
        <authorList>
            <consortium name="Tomato Genome Consortium"/>
        </authorList>
    </citation>
    <scope>NUCLEOTIDE SEQUENCE [LARGE SCALE GENOMIC DNA]</scope>
    <source>
        <strain evidence="1">cv. Heinz 1706</strain>
    </source>
</reference>
<dbReference type="Gramene" id="Solyc07g041368.1.1">
    <property type="protein sequence ID" value="Solyc07g041368.1.1.1"/>
    <property type="gene ID" value="Solyc07g041368.1"/>
</dbReference>
<dbReference type="InParanoid" id="A0A3Q7HBS5"/>
<dbReference type="OMA" id="YEMRTIG"/>
<dbReference type="EnsemblPlants" id="Solyc07g041368.1.1">
    <property type="protein sequence ID" value="Solyc07g041368.1.1.1"/>
    <property type="gene ID" value="Solyc07g041368.1"/>
</dbReference>
<dbReference type="Pfam" id="PF14223">
    <property type="entry name" value="Retrotran_gag_2"/>
    <property type="match status" value="1"/>
</dbReference>
<reference evidence="1" key="2">
    <citation type="submission" date="2019-01" db="UniProtKB">
        <authorList>
            <consortium name="EnsemblPlants"/>
        </authorList>
    </citation>
    <scope>IDENTIFICATION</scope>
    <source>
        <strain evidence="1">cv. Heinz 1706</strain>
    </source>
</reference>
<accession>A0A3Q7HBS5</accession>